<dbReference type="EMBL" id="CP016268">
    <property type="protein sequence ID" value="ANO49859.1"/>
    <property type="molecule type" value="Genomic_DNA"/>
</dbReference>
<name>A0A193LBT4_9GAMM</name>
<keyword evidence="2" id="KW-1185">Reference proteome</keyword>
<evidence type="ECO:0000313" key="2">
    <source>
        <dbReference type="Proteomes" id="UP000092695"/>
    </source>
</evidence>
<accession>A0A193LBT4</accession>
<dbReference type="AlphaFoldDB" id="A0A193LBT4"/>
<organism evidence="1 2">
    <name type="scientific">Woeseia oceani</name>
    <dbReference type="NCBI Taxonomy" id="1548547"/>
    <lineage>
        <taxon>Bacteria</taxon>
        <taxon>Pseudomonadati</taxon>
        <taxon>Pseudomonadota</taxon>
        <taxon>Gammaproteobacteria</taxon>
        <taxon>Woeseiales</taxon>
        <taxon>Woeseiaceae</taxon>
        <taxon>Woeseia</taxon>
    </lineage>
</organism>
<reference evidence="1 2" key="1">
    <citation type="submission" date="2016-06" db="EMBL/GenBank/DDBJ databases">
        <title>Complete genome sequence of a deep-branching marine Gamma Proteobacterium Woeseia oceani type strain XK5.</title>
        <authorList>
            <person name="Mu D."/>
            <person name="Du Z."/>
        </authorList>
    </citation>
    <scope>NUCLEOTIDE SEQUENCE [LARGE SCALE GENOMIC DNA]</scope>
    <source>
        <strain evidence="1 2">XK5</strain>
    </source>
</reference>
<evidence type="ECO:0000313" key="1">
    <source>
        <dbReference type="EMBL" id="ANO49859.1"/>
    </source>
</evidence>
<dbReference type="Proteomes" id="UP000092695">
    <property type="component" value="Chromosome"/>
</dbReference>
<sequence>MICDIGARYFRYGPLAVGAPSAVDRKSLMHRSPHRYSYGICCAVLLPLVSGCNGEIYLRDGVTDGDTFYLAEQALTNDDPVLQSWVSYSLTLSACKLAIGGANPARASSFDCELTARGHLLDTWQEQGAFAADEYLDTLTNVRNDGWLAEYVANYFAREAWQIPADLNLNGFEQYRQAALPRHQPATRIVGSWNYARNVRQP</sequence>
<gene>
    <name evidence="1" type="ORF">BA177_00300</name>
</gene>
<protein>
    <submittedName>
        <fullName evidence="1">Uncharacterized protein</fullName>
    </submittedName>
</protein>
<dbReference type="STRING" id="1548547.BA177_00300"/>
<proteinExistence type="predicted"/>
<dbReference type="KEGG" id="woc:BA177_00300"/>